<feature type="non-terminal residue" evidence="1">
    <location>
        <position position="87"/>
    </location>
</feature>
<comment type="caution">
    <text evidence="1">The sequence shown here is derived from an EMBL/GenBank/DDBJ whole genome shotgun (WGS) entry which is preliminary data.</text>
</comment>
<sequence length="87" mass="9810">MLAIHLYRHSKQTANITGQNLSVLLGNGNNEHRVQDDQKQYKVKGKANAEVELILIPVEDVLHISSKAEITKDMEADAKCHIENVYE</sequence>
<dbReference type="EMBL" id="CAJOBI010029955">
    <property type="protein sequence ID" value="CAF4267272.1"/>
    <property type="molecule type" value="Genomic_DNA"/>
</dbReference>
<protein>
    <submittedName>
        <fullName evidence="1">Uncharacterized protein</fullName>
    </submittedName>
</protein>
<accession>A0A8S2T9C8</accession>
<gene>
    <name evidence="1" type="ORF">SMN809_LOCUS24677</name>
</gene>
<evidence type="ECO:0000313" key="1">
    <source>
        <dbReference type="EMBL" id="CAF4267272.1"/>
    </source>
</evidence>
<evidence type="ECO:0000313" key="2">
    <source>
        <dbReference type="Proteomes" id="UP000676336"/>
    </source>
</evidence>
<name>A0A8S2T9C8_9BILA</name>
<organism evidence="1 2">
    <name type="scientific">Rotaria magnacalcarata</name>
    <dbReference type="NCBI Taxonomy" id="392030"/>
    <lineage>
        <taxon>Eukaryota</taxon>
        <taxon>Metazoa</taxon>
        <taxon>Spiralia</taxon>
        <taxon>Gnathifera</taxon>
        <taxon>Rotifera</taxon>
        <taxon>Eurotatoria</taxon>
        <taxon>Bdelloidea</taxon>
        <taxon>Philodinida</taxon>
        <taxon>Philodinidae</taxon>
        <taxon>Rotaria</taxon>
    </lineage>
</organism>
<dbReference type="Proteomes" id="UP000676336">
    <property type="component" value="Unassembled WGS sequence"/>
</dbReference>
<proteinExistence type="predicted"/>
<dbReference type="AlphaFoldDB" id="A0A8S2T9C8"/>
<reference evidence="1" key="1">
    <citation type="submission" date="2021-02" db="EMBL/GenBank/DDBJ databases">
        <authorList>
            <person name="Nowell W R."/>
        </authorList>
    </citation>
    <scope>NUCLEOTIDE SEQUENCE</scope>
</reference>